<feature type="region of interest" description="Disordered" evidence="1">
    <location>
        <begin position="1"/>
        <end position="26"/>
    </location>
</feature>
<reference evidence="2 3" key="1">
    <citation type="submission" date="2023-07" db="EMBL/GenBank/DDBJ databases">
        <title>Genomic Encyclopedia of Type Strains, Phase IV (KMG-IV): sequencing the most valuable type-strain genomes for metagenomic binning, comparative biology and taxonomic classification.</title>
        <authorList>
            <person name="Goeker M."/>
        </authorList>
    </citation>
    <scope>NUCLEOTIDE SEQUENCE [LARGE SCALE GENOMIC DNA]</scope>
    <source>
        <strain evidence="2 3">DSM 17273</strain>
    </source>
</reference>
<evidence type="ECO:0000313" key="2">
    <source>
        <dbReference type="EMBL" id="MDR6223796.1"/>
    </source>
</evidence>
<name>A0AA90U181_9EURY</name>
<evidence type="ECO:0000313" key="3">
    <source>
        <dbReference type="Proteomes" id="UP001185015"/>
    </source>
</evidence>
<protein>
    <submittedName>
        <fullName evidence="2">Uncharacterized protein</fullName>
    </submittedName>
</protein>
<dbReference type="AlphaFoldDB" id="A0AA90U181"/>
<feature type="compositionally biased region" description="Polar residues" evidence="1">
    <location>
        <begin position="12"/>
        <end position="26"/>
    </location>
</feature>
<organism evidence="2 3">
    <name type="scientific">Methanococcoides alaskense</name>
    <dbReference type="NCBI Taxonomy" id="325778"/>
    <lineage>
        <taxon>Archaea</taxon>
        <taxon>Methanobacteriati</taxon>
        <taxon>Methanobacteriota</taxon>
        <taxon>Stenosarchaea group</taxon>
        <taxon>Methanomicrobia</taxon>
        <taxon>Methanosarcinales</taxon>
        <taxon>Methanosarcinaceae</taxon>
        <taxon>Methanococcoides</taxon>
    </lineage>
</organism>
<gene>
    <name evidence="2" type="ORF">J2750_002273</name>
</gene>
<comment type="caution">
    <text evidence="2">The sequence shown here is derived from an EMBL/GenBank/DDBJ whole genome shotgun (WGS) entry which is preliminary data.</text>
</comment>
<accession>A0AA90U181</accession>
<sequence length="54" mass="5909">MRGVEFDPLQPPSKSRSNMPSYSKENMTASIPGRATAANLKAHVAFWKYVAPTA</sequence>
<dbReference type="EMBL" id="JAVDQI010000012">
    <property type="protein sequence ID" value="MDR6223796.1"/>
    <property type="molecule type" value="Genomic_DNA"/>
</dbReference>
<evidence type="ECO:0000256" key="1">
    <source>
        <dbReference type="SAM" id="MobiDB-lite"/>
    </source>
</evidence>
<proteinExistence type="predicted"/>
<dbReference type="Proteomes" id="UP001185015">
    <property type="component" value="Unassembled WGS sequence"/>
</dbReference>
<keyword evidence="3" id="KW-1185">Reference proteome</keyword>
<dbReference type="RefSeq" id="WP_309741173.1">
    <property type="nucleotide sequence ID" value="NZ_JAVDQI010000012.1"/>
</dbReference>